<dbReference type="EMBL" id="JAGHQM010000200">
    <property type="protein sequence ID" value="KAH0563460.1"/>
    <property type="molecule type" value="Genomic_DNA"/>
</dbReference>
<dbReference type="GO" id="GO:0051639">
    <property type="term" value="P:actin filament network formation"/>
    <property type="evidence" value="ECO:0007669"/>
    <property type="project" value="TreeGrafter"/>
</dbReference>
<dbReference type="CDD" id="cd21297">
    <property type="entry name" value="CH_FIMB_rpt2"/>
    <property type="match status" value="1"/>
</dbReference>
<dbReference type="InterPro" id="IPR011992">
    <property type="entry name" value="EF-hand-dom_pair"/>
</dbReference>
<keyword evidence="10" id="KW-1185">Reference proteome</keyword>
<keyword evidence="2" id="KW-0677">Repeat</keyword>
<dbReference type="PROSITE" id="PS00020">
    <property type="entry name" value="ACTININ_2"/>
    <property type="match status" value="1"/>
</dbReference>
<dbReference type="FunFam" id="1.10.418.10:FF:000010">
    <property type="entry name" value="Plastin-3 isoform 1"/>
    <property type="match status" value="1"/>
</dbReference>
<dbReference type="CDD" id="cd21294">
    <property type="entry name" value="CH_FIMB_rpt1"/>
    <property type="match status" value="1"/>
</dbReference>
<evidence type="ECO:0000313" key="10">
    <source>
        <dbReference type="Proteomes" id="UP000750711"/>
    </source>
</evidence>
<dbReference type="GO" id="GO:0032432">
    <property type="term" value="C:actin filament bundle"/>
    <property type="evidence" value="ECO:0007669"/>
    <property type="project" value="TreeGrafter"/>
</dbReference>
<dbReference type="PANTHER" id="PTHR19961:SF18">
    <property type="entry name" value="FI19014P1"/>
    <property type="match status" value="1"/>
</dbReference>
<feature type="domain" description="Calponin-homology (CH)" evidence="7">
    <location>
        <begin position="289"/>
        <end position="392"/>
    </location>
</feature>
<dbReference type="SUPFAM" id="SSF47473">
    <property type="entry name" value="EF-hand"/>
    <property type="match status" value="1"/>
</dbReference>
<feature type="domain" description="Calponin-homology (CH)" evidence="7">
    <location>
        <begin position="413"/>
        <end position="523"/>
    </location>
</feature>
<dbReference type="FunFam" id="1.10.418.10:FF:000042">
    <property type="entry name" value="Fimbrin, putative"/>
    <property type="match status" value="1"/>
</dbReference>
<dbReference type="InterPro" id="IPR002048">
    <property type="entry name" value="EF_hand_dom"/>
</dbReference>
<comment type="caution">
    <text evidence="9">The sequence shown here is derived from an EMBL/GenBank/DDBJ whole genome shotgun (WGS) entry which is preliminary data.</text>
</comment>
<dbReference type="GO" id="GO:0030479">
    <property type="term" value="C:actin cortical patch"/>
    <property type="evidence" value="ECO:0007669"/>
    <property type="project" value="UniProtKB-ARBA"/>
</dbReference>
<dbReference type="Pfam" id="PF13499">
    <property type="entry name" value="EF-hand_7"/>
    <property type="match status" value="1"/>
</dbReference>
<dbReference type="FunFam" id="1.10.418.10:FF:000016">
    <property type="entry name" value="Probable fimbrin"/>
    <property type="match status" value="1"/>
</dbReference>
<dbReference type="Proteomes" id="UP000750711">
    <property type="component" value="Unassembled WGS sequence"/>
</dbReference>
<feature type="domain" description="EF-hand" evidence="8">
    <location>
        <begin position="51"/>
        <end position="86"/>
    </location>
</feature>
<dbReference type="CDD" id="cd21300">
    <property type="entry name" value="CH_FIMB_rpt3"/>
    <property type="match status" value="1"/>
</dbReference>
<proteinExistence type="predicted"/>
<evidence type="ECO:0000256" key="3">
    <source>
        <dbReference type="ARBA" id="ARBA00022837"/>
    </source>
</evidence>
<keyword evidence="4" id="KW-0009">Actin-binding</keyword>
<dbReference type="PROSITE" id="PS00019">
    <property type="entry name" value="ACTININ_1"/>
    <property type="match status" value="1"/>
</dbReference>
<evidence type="ECO:0000256" key="5">
    <source>
        <dbReference type="ARBA" id="ARBA00073963"/>
    </source>
</evidence>
<dbReference type="CDD" id="cd21303">
    <property type="entry name" value="CH_FIMB_rpt4"/>
    <property type="match status" value="1"/>
</dbReference>
<accession>A0A9P8LG37</accession>
<name>A0A9P8LG37_9PEZI</name>
<feature type="region of interest" description="Disordered" evidence="6">
    <location>
        <begin position="88"/>
        <end position="134"/>
    </location>
</feature>
<dbReference type="SMART" id="SM00054">
    <property type="entry name" value="EFh"/>
    <property type="match status" value="2"/>
</dbReference>
<sequence length="647" mass="72641">MNVLKLQKKYPQFQQGEIFGLQDAFRKLDVDDKGYLDEATTIKATQHIENQPYDVVRQALKEVDLDSSRRVELEDFIDLISKLRVSSPAQQRASTGQRSSLGAEGASQASPGRGHAQKSSISGKIQVQGSSSNVTHTINEDERTEFTRHINAVLLGDSDIGHLIPFPTDTFEMFDECKDGLVLAKLINDSVPDTIDERVLNKPGRKLKSLNAFHMTENNNIVINSAKAIGCSVVNIGSGDIIEVREHLILGLIWQIIRRGLLGKIDIKLHPELYRLLEDDETLEQFLRLPPEQILLRWFNYHLKAAKWDRRVANFSRDVQDGENYTILLNQLAPEICSRSPLQTRDLLQRAEEVLQNADKLGCRKFLTPTSLVAGNPKLNLAFVAHLFNTHPGLDPITEDEKLEVEDFDAEGEREARVFTLWLNSLDVQPAVNSLFDDLRDGTILLQAYDKVIPGSVNWRHVNRAPASGGELMRFKAVENTNYAVELGKQLRFSLVGIQGADITDGQRTLTLGMVWQLMRRDISETLAALAQRLGKREISDAEMVKWANDMSRKGGKSSSIRSFKDSSLGSGVFLLDVLNGMKSSYVDYDLVNPGRNDEEAYLNAKLGISIARKMGATIWLVPEDICNVRSRLIVTFIERLIRQPTN</sequence>
<dbReference type="GO" id="GO:0005884">
    <property type="term" value="C:actin filament"/>
    <property type="evidence" value="ECO:0007669"/>
    <property type="project" value="TreeGrafter"/>
</dbReference>
<dbReference type="Pfam" id="PF00307">
    <property type="entry name" value="CH"/>
    <property type="match status" value="4"/>
</dbReference>
<feature type="domain" description="Calponin-homology (CH)" evidence="7">
    <location>
        <begin position="538"/>
        <end position="646"/>
    </location>
</feature>
<dbReference type="InterPro" id="IPR001589">
    <property type="entry name" value="Actinin_actin-bd_CS"/>
</dbReference>
<dbReference type="PROSITE" id="PS50021">
    <property type="entry name" value="CH"/>
    <property type="match status" value="4"/>
</dbReference>
<dbReference type="PROSITE" id="PS00018">
    <property type="entry name" value="EF_HAND_1"/>
    <property type="match status" value="1"/>
</dbReference>
<gene>
    <name evidence="9" type="primary">SAC6</name>
    <name evidence="9" type="ORF">GP486_001978</name>
</gene>
<feature type="compositionally biased region" description="Polar residues" evidence="6">
    <location>
        <begin position="117"/>
        <end position="134"/>
    </location>
</feature>
<protein>
    <recommendedName>
        <fullName evidence="5">Fimbrin</fullName>
    </recommendedName>
</protein>
<dbReference type="InterPro" id="IPR018247">
    <property type="entry name" value="EF_Hand_1_Ca_BS"/>
</dbReference>
<dbReference type="GO" id="GO:0005509">
    <property type="term" value="F:calcium ion binding"/>
    <property type="evidence" value="ECO:0007669"/>
    <property type="project" value="InterPro"/>
</dbReference>
<dbReference type="InterPro" id="IPR039959">
    <property type="entry name" value="Fimbrin/Plastin"/>
</dbReference>
<evidence type="ECO:0000256" key="4">
    <source>
        <dbReference type="ARBA" id="ARBA00023203"/>
    </source>
</evidence>
<evidence type="ECO:0000256" key="2">
    <source>
        <dbReference type="ARBA" id="ARBA00022737"/>
    </source>
</evidence>
<evidence type="ECO:0000259" key="7">
    <source>
        <dbReference type="PROSITE" id="PS50021"/>
    </source>
</evidence>
<dbReference type="FunFam" id="1.10.418.10:FF:000027">
    <property type="entry name" value="Probable fimbrin"/>
    <property type="match status" value="1"/>
</dbReference>
<dbReference type="SUPFAM" id="SSF47576">
    <property type="entry name" value="Calponin-homology domain, CH-domain"/>
    <property type="match status" value="1"/>
</dbReference>
<dbReference type="PROSITE" id="PS50222">
    <property type="entry name" value="EF_HAND_2"/>
    <property type="match status" value="1"/>
</dbReference>
<organism evidence="9 10">
    <name type="scientific">Trichoglossum hirsutum</name>
    <dbReference type="NCBI Taxonomy" id="265104"/>
    <lineage>
        <taxon>Eukaryota</taxon>
        <taxon>Fungi</taxon>
        <taxon>Dikarya</taxon>
        <taxon>Ascomycota</taxon>
        <taxon>Pezizomycotina</taxon>
        <taxon>Geoglossomycetes</taxon>
        <taxon>Geoglossales</taxon>
        <taxon>Geoglossaceae</taxon>
        <taxon>Trichoglossum</taxon>
    </lineage>
</organism>
<evidence type="ECO:0000259" key="8">
    <source>
        <dbReference type="PROSITE" id="PS50222"/>
    </source>
</evidence>
<feature type="compositionally biased region" description="Polar residues" evidence="6">
    <location>
        <begin position="88"/>
        <end position="100"/>
    </location>
</feature>
<feature type="domain" description="Calponin-homology (CH)" evidence="7">
    <location>
        <begin position="140"/>
        <end position="261"/>
    </location>
</feature>
<dbReference type="InterPro" id="IPR001715">
    <property type="entry name" value="CH_dom"/>
</dbReference>
<dbReference type="AlphaFoldDB" id="A0A9P8LG37"/>
<evidence type="ECO:0000256" key="6">
    <source>
        <dbReference type="SAM" id="MobiDB-lite"/>
    </source>
</evidence>
<keyword evidence="3" id="KW-0106">Calcium</keyword>
<dbReference type="Gene3D" id="1.10.238.10">
    <property type="entry name" value="EF-hand"/>
    <property type="match status" value="1"/>
</dbReference>
<keyword evidence="1" id="KW-0479">Metal-binding</keyword>
<dbReference type="GO" id="GO:0051015">
    <property type="term" value="F:actin filament binding"/>
    <property type="evidence" value="ECO:0007669"/>
    <property type="project" value="InterPro"/>
</dbReference>
<dbReference type="SMART" id="SM00033">
    <property type="entry name" value="CH"/>
    <property type="match status" value="4"/>
</dbReference>
<evidence type="ECO:0000313" key="9">
    <source>
        <dbReference type="EMBL" id="KAH0563460.1"/>
    </source>
</evidence>
<dbReference type="GO" id="GO:0051017">
    <property type="term" value="P:actin filament bundle assembly"/>
    <property type="evidence" value="ECO:0007669"/>
    <property type="project" value="InterPro"/>
</dbReference>
<evidence type="ECO:0000256" key="1">
    <source>
        <dbReference type="ARBA" id="ARBA00022723"/>
    </source>
</evidence>
<dbReference type="Gene3D" id="1.10.418.10">
    <property type="entry name" value="Calponin-like domain"/>
    <property type="match status" value="4"/>
</dbReference>
<dbReference type="PANTHER" id="PTHR19961">
    <property type="entry name" value="FIMBRIN/PLASTIN"/>
    <property type="match status" value="1"/>
</dbReference>
<dbReference type="InterPro" id="IPR036872">
    <property type="entry name" value="CH_dom_sf"/>
</dbReference>
<reference evidence="9" key="1">
    <citation type="submission" date="2021-03" db="EMBL/GenBank/DDBJ databases">
        <title>Comparative genomics and phylogenomic investigation of the class Geoglossomycetes provide insights into ecological specialization and systematics.</title>
        <authorList>
            <person name="Melie T."/>
            <person name="Pirro S."/>
            <person name="Miller A.N."/>
            <person name="Quandt A."/>
        </authorList>
    </citation>
    <scope>NUCLEOTIDE SEQUENCE</scope>
    <source>
        <strain evidence="9">CAQ_001_2017</strain>
    </source>
</reference>
<dbReference type="GO" id="GO:0110009">
    <property type="term" value="P:formin-nucleated actin cable organization"/>
    <property type="evidence" value="ECO:0007669"/>
    <property type="project" value="UniProtKB-ARBA"/>
</dbReference>